<proteinExistence type="inferred from homology"/>
<comment type="caution">
    <text evidence="4">The sequence shown here is derived from an EMBL/GenBank/DDBJ whole genome shotgun (WGS) entry which is preliminary data.</text>
</comment>
<feature type="transmembrane region" description="Helical" evidence="3">
    <location>
        <begin position="20"/>
        <end position="44"/>
    </location>
</feature>
<organism evidence="4 5">
    <name type="scientific">Limibacillus halophilus</name>
    <dbReference type="NCBI Taxonomy" id="1579333"/>
    <lineage>
        <taxon>Bacteria</taxon>
        <taxon>Pseudomonadati</taxon>
        <taxon>Pseudomonadota</taxon>
        <taxon>Alphaproteobacteria</taxon>
        <taxon>Rhodospirillales</taxon>
        <taxon>Rhodovibrionaceae</taxon>
        <taxon>Limibacillus</taxon>
    </lineage>
</organism>
<feature type="transmembrane region" description="Helical" evidence="3">
    <location>
        <begin position="83"/>
        <end position="103"/>
    </location>
</feature>
<keyword evidence="3" id="KW-1133">Transmembrane helix</keyword>
<feature type="transmembrane region" description="Helical" evidence="3">
    <location>
        <begin position="147"/>
        <end position="166"/>
    </location>
</feature>
<evidence type="ECO:0000256" key="1">
    <source>
        <dbReference type="ARBA" id="ARBA00022679"/>
    </source>
</evidence>
<dbReference type="Gene3D" id="1.20.120.1760">
    <property type="match status" value="1"/>
</dbReference>
<dbReference type="RefSeq" id="WP_183414965.1">
    <property type="nucleotide sequence ID" value="NZ_JACHXA010000001.1"/>
</dbReference>
<evidence type="ECO:0000313" key="5">
    <source>
        <dbReference type="Proteomes" id="UP000581135"/>
    </source>
</evidence>
<evidence type="ECO:0000256" key="2">
    <source>
        <dbReference type="RuleBase" id="RU003750"/>
    </source>
</evidence>
<dbReference type="GO" id="GO:0016020">
    <property type="term" value="C:membrane"/>
    <property type="evidence" value="ECO:0007669"/>
    <property type="project" value="InterPro"/>
</dbReference>
<evidence type="ECO:0000313" key="4">
    <source>
        <dbReference type="EMBL" id="MBB3064157.1"/>
    </source>
</evidence>
<dbReference type="InterPro" id="IPR048254">
    <property type="entry name" value="CDP_ALCOHOL_P_TRANSF_CS"/>
</dbReference>
<gene>
    <name evidence="4" type="ORF">FHR98_000422</name>
</gene>
<dbReference type="GO" id="GO:0008654">
    <property type="term" value="P:phospholipid biosynthetic process"/>
    <property type="evidence" value="ECO:0007669"/>
    <property type="project" value="InterPro"/>
</dbReference>
<dbReference type="Proteomes" id="UP000581135">
    <property type="component" value="Unassembled WGS sequence"/>
</dbReference>
<dbReference type="GO" id="GO:0016780">
    <property type="term" value="F:phosphotransferase activity, for other substituted phosphate groups"/>
    <property type="evidence" value="ECO:0007669"/>
    <property type="project" value="InterPro"/>
</dbReference>
<protein>
    <submittedName>
        <fullName evidence="4">Phosphatidylglycerophosphate synthase</fullName>
    </submittedName>
</protein>
<dbReference type="InterPro" id="IPR043130">
    <property type="entry name" value="CDP-OH_PTrfase_TM_dom"/>
</dbReference>
<keyword evidence="5" id="KW-1185">Reference proteome</keyword>
<keyword evidence="3" id="KW-0812">Transmembrane</keyword>
<dbReference type="PROSITE" id="PS00379">
    <property type="entry name" value="CDP_ALCOHOL_P_TRANSF"/>
    <property type="match status" value="1"/>
</dbReference>
<keyword evidence="3" id="KW-0472">Membrane</keyword>
<feature type="transmembrane region" description="Helical" evidence="3">
    <location>
        <begin position="172"/>
        <end position="194"/>
    </location>
</feature>
<keyword evidence="1 2" id="KW-0808">Transferase</keyword>
<dbReference type="InterPro" id="IPR000462">
    <property type="entry name" value="CDP-OH_P_trans"/>
</dbReference>
<accession>A0A839SMN1</accession>
<name>A0A839SMN1_9PROT</name>
<sequence>MLDRILRPWVEPPLQRMARVTARLGVTANAVTLFGFLVGLLAIPTIANELYLIGLFFILANRVLDGLDGAVARIIGPSDLGGFLDIVLDFIFYAAVVFAFGLARPDDALAAAFLILSFVGTGSSFLAYAVFAAKRGMSTEIGGSKSLFYLGGLTEGSETILLFVIFCLFPDSFATVALIFGAACWITSVSRILAAVRTFR</sequence>
<reference evidence="4 5" key="1">
    <citation type="submission" date="2020-08" db="EMBL/GenBank/DDBJ databases">
        <title>Genomic Encyclopedia of Type Strains, Phase III (KMG-III): the genomes of soil and plant-associated and newly described type strains.</title>
        <authorList>
            <person name="Whitman W."/>
        </authorList>
    </citation>
    <scope>NUCLEOTIDE SEQUENCE [LARGE SCALE GENOMIC DNA]</scope>
    <source>
        <strain evidence="4 5">CECT 8803</strain>
    </source>
</reference>
<dbReference type="AlphaFoldDB" id="A0A839SMN1"/>
<comment type="similarity">
    <text evidence="2">Belongs to the CDP-alcohol phosphatidyltransferase class-I family.</text>
</comment>
<evidence type="ECO:0000256" key="3">
    <source>
        <dbReference type="SAM" id="Phobius"/>
    </source>
</evidence>
<feature type="transmembrane region" description="Helical" evidence="3">
    <location>
        <begin position="109"/>
        <end position="131"/>
    </location>
</feature>
<dbReference type="EMBL" id="JACHXA010000001">
    <property type="protein sequence ID" value="MBB3064157.1"/>
    <property type="molecule type" value="Genomic_DNA"/>
</dbReference>
<dbReference type="Pfam" id="PF01066">
    <property type="entry name" value="CDP-OH_P_transf"/>
    <property type="match status" value="1"/>
</dbReference>